<name>A0A1H6V8B8_9RHOB</name>
<dbReference type="AlphaFoldDB" id="A0A1H6V8B8"/>
<feature type="transmembrane region" description="Helical" evidence="1">
    <location>
        <begin position="37"/>
        <end position="56"/>
    </location>
</feature>
<dbReference type="EMBL" id="FNYD01000003">
    <property type="protein sequence ID" value="SEJ00791.1"/>
    <property type="molecule type" value="Genomic_DNA"/>
</dbReference>
<keyword evidence="1" id="KW-1133">Transmembrane helix</keyword>
<evidence type="ECO:0000313" key="2">
    <source>
        <dbReference type="EMBL" id="SEJ00791.1"/>
    </source>
</evidence>
<dbReference type="Proteomes" id="UP000199379">
    <property type="component" value="Unassembled WGS sequence"/>
</dbReference>
<organism evidence="2 3">
    <name type="scientific">Cribrihabitans marinus</name>
    <dbReference type="NCBI Taxonomy" id="1227549"/>
    <lineage>
        <taxon>Bacteria</taxon>
        <taxon>Pseudomonadati</taxon>
        <taxon>Pseudomonadota</taxon>
        <taxon>Alphaproteobacteria</taxon>
        <taxon>Rhodobacterales</taxon>
        <taxon>Paracoccaceae</taxon>
        <taxon>Cribrihabitans</taxon>
    </lineage>
</organism>
<reference evidence="2 3" key="1">
    <citation type="submission" date="2016-10" db="EMBL/GenBank/DDBJ databases">
        <authorList>
            <person name="de Groot N.N."/>
        </authorList>
    </citation>
    <scope>NUCLEOTIDE SEQUENCE [LARGE SCALE GENOMIC DNA]</scope>
    <source>
        <strain evidence="2 3">DSM 29340</strain>
    </source>
</reference>
<sequence>MTAVRQDVMKNAVALPSFEESVPLTITFAANWPVRKVLLRIVGTALILGSAGLWILPGSSVMPETALMKLGVSVFFFLVGLALLMVHHEHNQPDAYFDPIRREVRVLQKNARGRPQTVLRRGYDSLGSVKFSDCFMELYDMDGSVLMRLPIETPEIRHALRTQLNGLAHSAA</sequence>
<dbReference type="OrthoDB" id="7860996at2"/>
<gene>
    <name evidence="2" type="ORF">SAMN05444007_103121</name>
</gene>
<feature type="transmembrane region" description="Helical" evidence="1">
    <location>
        <begin position="68"/>
        <end position="86"/>
    </location>
</feature>
<keyword evidence="3" id="KW-1185">Reference proteome</keyword>
<keyword evidence="1" id="KW-0812">Transmembrane</keyword>
<evidence type="ECO:0000256" key="1">
    <source>
        <dbReference type="SAM" id="Phobius"/>
    </source>
</evidence>
<keyword evidence="1" id="KW-0472">Membrane</keyword>
<evidence type="ECO:0000313" key="3">
    <source>
        <dbReference type="Proteomes" id="UP000199379"/>
    </source>
</evidence>
<dbReference type="RefSeq" id="WP_092363357.1">
    <property type="nucleotide sequence ID" value="NZ_BMGV01000003.1"/>
</dbReference>
<accession>A0A1H6V8B8</accession>
<proteinExistence type="predicted"/>
<protein>
    <submittedName>
        <fullName evidence="2">Uncharacterized protein</fullName>
    </submittedName>
</protein>